<evidence type="ECO:0000256" key="1">
    <source>
        <dbReference type="ARBA" id="ARBA00004141"/>
    </source>
</evidence>
<name>A0A9X1VFN8_9BACT</name>
<protein>
    <submittedName>
        <fullName evidence="9">Rhomboid family intramembrane serine protease</fullName>
    </submittedName>
</protein>
<feature type="transmembrane region" description="Helical" evidence="7">
    <location>
        <begin position="112"/>
        <end position="135"/>
    </location>
</feature>
<evidence type="ECO:0000256" key="7">
    <source>
        <dbReference type="SAM" id="Phobius"/>
    </source>
</evidence>
<dbReference type="EMBL" id="JALBGC010000003">
    <property type="protein sequence ID" value="MCI1188294.1"/>
    <property type="molecule type" value="Genomic_DNA"/>
</dbReference>
<accession>A0A9X1VFN8</accession>
<dbReference type="Pfam" id="PF01694">
    <property type="entry name" value="Rhomboid"/>
    <property type="match status" value="1"/>
</dbReference>
<dbReference type="AlphaFoldDB" id="A0A9X1VFN8"/>
<comment type="similarity">
    <text evidence="2">Belongs to the peptidase S54 family.</text>
</comment>
<dbReference type="PANTHER" id="PTHR43731">
    <property type="entry name" value="RHOMBOID PROTEASE"/>
    <property type="match status" value="1"/>
</dbReference>
<dbReference type="InterPro" id="IPR035952">
    <property type="entry name" value="Rhomboid-like_sf"/>
</dbReference>
<gene>
    <name evidence="9" type="ORF">MON38_12760</name>
</gene>
<keyword evidence="5 7" id="KW-1133">Transmembrane helix</keyword>
<feature type="transmembrane region" description="Helical" evidence="7">
    <location>
        <begin position="147"/>
        <end position="165"/>
    </location>
</feature>
<evidence type="ECO:0000256" key="5">
    <source>
        <dbReference type="ARBA" id="ARBA00022989"/>
    </source>
</evidence>
<keyword evidence="6 7" id="KW-0472">Membrane</keyword>
<evidence type="ECO:0000313" key="9">
    <source>
        <dbReference type="EMBL" id="MCI1188294.1"/>
    </source>
</evidence>
<evidence type="ECO:0000256" key="3">
    <source>
        <dbReference type="ARBA" id="ARBA00022692"/>
    </source>
</evidence>
<proteinExistence type="inferred from homology"/>
<evidence type="ECO:0000313" key="10">
    <source>
        <dbReference type="Proteomes" id="UP001139193"/>
    </source>
</evidence>
<keyword evidence="4" id="KW-0378">Hydrolase</keyword>
<comment type="caution">
    <text evidence="9">The sequence shown here is derived from an EMBL/GenBank/DDBJ whole genome shotgun (WGS) entry which is preliminary data.</text>
</comment>
<evidence type="ECO:0000256" key="6">
    <source>
        <dbReference type="ARBA" id="ARBA00023136"/>
    </source>
</evidence>
<keyword evidence="10" id="KW-1185">Reference proteome</keyword>
<sequence>MNLVLLLTVLTVGISMYAWSNDQLMQSWTMRPYAIARDSSQSYRFLTSGFLHADWAHLAFNMIAFYSFGGIVLTILQATFGLLMGSAAFLLLYLGGIVLSDLPTYFRHRNDRYYNSLGASGGVSSIIFAAVLYAPTIGIGFPLLPDLTIPGFLWGGLYLAYSWYMGRRQGDNINHDAHFYGALFGFLLMLVFIPAAGPAFFMQIGAYIQSKI</sequence>
<dbReference type="Gene3D" id="1.20.1540.10">
    <property type="entry name" value="Rhomboid-like"/>
    <property type="match status" value="1"/>
</dbReference>
<dbReference type="Proteomes" id="UP001139193">
    <property type="component" value="Unassembled WGS sequence"/>
</dbReference>
<evidence type="ECO:0000256" key="4">
    <source>
        <dbReference type="ARBA" id="ARBA00022801"/>
    </source>
</evidence>
<dbReference type="GO" id="GO:0004252">
    <property type="term" value="F:serine-type endopeptidase activity"/>
    <property type="evidence" value="ECO:0007669"/>
    <property type="project" value="InterPro"/>
</dbReference>
<keyword evidence="3 7" id="KW-0812">Transmembrane</keyword>
<dbReference type="GO" id="GO:0006508">
    <property type="term" value="P:proteolysis"/>
    <property type="evidence" value="ECO:0007669"/>
    <property type="project" value="UniProtKB-KW"/>
</dbReference>
<evidence type="ECO:0000259" key="8">
    <source>
        <dbReference type="Pfam" id="PF01694"/>
    </source>
</evidence>
<comment type="subcellular location">
    <subcellularLocation>
        <location evidence="1">Membrane</location>
        <topology evidence="1">Multi-pass membrane protein</topology>
    </subcellularLocation>
</comment>
<organism evidence="9 10">
    <name type="scientific">Hymenobacter cyanobacteriorum</name>
    <dbReference type="NCBI Taxonomy" id="2926463"/>
    <lineage>
        <taxon>Bacteria</taxon>
        <taxon>Pseudomonadati</taxon>
        <taxon>Bacteroidota</taxon>
        <taxon>Cytophagia</taxon>
        <taxon>Cytophagales</taxon>
        <taxon>Hymenobacteraceae</taxon>
        <taxon>Hymenobacter</taxon>
    </lineage>
</organism>
<dbReference type="SUPFAM" id="SSF144091">
    <property type="entry name" value="Rhomboid-like"/>
    <property type="match status" value="1"/>
</dbReference>
<feature type="transmembrane region" description="Helical" evidence="7">
    <location>
        <begin position="80"/>
        <end position="100"/>
    </location>
</feature>
<feature type="transmembrane region" description="Helical" evidence="7">
    <location>
        <begin position="177"/>
        <end position="201"/>
    </location>
</feature>
<keyword evidence="9" id="KW-0645">Protease</keyword>
<dbReference type="GO" id="GO:0016020">
    <property type="term" value="C:membrane"/>
    <property type="evidence" value="ECO:0007669"/>
    <property type="project" value="UniProtKB-SubCell"/>
</dbReference>
<dbReference type="InterPro" id="IPR022764">
    <property type="entry name" value="Peptidase_S54_rhomboid_dom"/>
</dbReference>
<feature type="domain" description="Peptidase S54 rhomboid" evidence="8">
    <location>
        <begin position="40"/>
        <end position="193"/>
    </location>
</feature>
<evidence type="ECO:0000256" key="2">
    <source>
        <dbReference type="ARBA" id="ARBA00009045"/>
    </source>
</evidence>
<dbReference type="PANTHER" id="PTHR43731:SF14">
    <property type="entry name" value="PRESENILIN-ASSOCIATED RHOMBOID-LIKE PROTEIN, MITOCHONDRIAL"/>
    <property type="match status" value="1"/>
</dbReference>
<feature type="transmembrane region" description="Helical" evidence="7">
    <location>
        <begin position="55"/>
        <end position="73"/>
    </location>
</feature>
<dbReference type="InterPro" id="IPR050925">
    <property type="entry name" value="Rhomboid_protease_S54"/>
</dbReference>
<reference evidence="9" key="1">
    <citation type="submission" date="2022-03" db="EMBL/GenBank/DDBJ databases">
        <title>Bacterial whole genome sequence for Hymenobacter sp. DH14.</title>
        <authorList>
            <person name="Le V."/>
        </authorList>
    </citation>
    <scope>NUCLEOTIDE SEQUENCE</scope>
    <source>
        <strain evidence="9">DH14</strain>
    </source>
</reference>